<evidence type="ECO:0000256" key="5">
    <source>
        <dbReference type="SAM" id="MobiDB-lite"/>
    </source>
</evidence>
<evidence type="ECO:0008006" key="9">
    <source>
        <dbReference type="Google" id="ProtNLM"/>
    </source>
</evidence>
<feature type="transmembrane region" description="Helical" evidence="6">
    <location>
        <begin position="110"/>
        <end position="133"/>
    </location>
</feature>
<dbReference type="PANTHER" id="PTHR11040">
    <property type="entry name" value="ZINC/IRON TRANSPORTER"/>
    <property type="match status" value="1"/>
</dbReference>
<dbReference type="PANTHER" id="PTHR11040:SF69">
    <property type="entry name" value="ZINC-REGULATED TRANSPORTER 2"/>
    <property type="match status" value="1"/>
</dbReference>
<keyword evidence="4 6" id="KW-0472">Membrane</keyword>
<keyword evidence="3 6" id="KW-1133">Transmembrane helix</keyword>
<dbReference type="Pfam" id="PF02535">
    <property type="entry name" value="Zip"/>
    <property type="match status" value="1"/>
</dbReference>
<feature type="transmembrane region" description="Helical" evidence="6">
    <location>
        <begin position="70"/>
        <end position="90"/>
    </location>
</feature>
<evidence type="ECO:0000256" key="4">
    <source>
        <dbReference type="ARBA" id="ARBA00023136"/>
    </source>
</evidence>
<evidence type="ECO:0000313" key="8">
    <source>
        <dbReference type="Proteomes" id="UP000029867"/>
    </source>
</evidence>
<feature type="region of interest" description="Disordered" evidence="5">
    <location>
        <begin position="173"/>
        <end position="197"/>
    </location>
</feature>
<evidence type="ECO:0000256" key="2">
    <source>
        <dbReference type="ARBA" id="ARBA00022692"/>
    </source>
</evidence>
<evidence type="ECO:0000256" key="6">
    <source>
        <dbReference type="SAM" id="Phobius"/>
    </source>
</evidence>
<dbReference type="AlphaFoldDB" id="A0A099P6L9"/>
<dbReference type="eggNOG" id="KOG1558">
    <property type="taxonomic scope" value="Eukaryota"/>
</dbReference>
<dbReference type="GO" id="GO:0005886">
    <property type="term" value="C:plasma membrane"/>
    <property type="evidence" value="ECO:0007669"/>
    <property type="project" value="EnsemblFungi"/>
</dbReference>
<organism evidence="7 8">
    <name type="scientific">Pichia kudriavzevii</name>
    <name type="common">Yeast</name>
    <name type="synonym">Issatchenkia orientalis</name>
    <dbReference type="NCBI Taxonomy" id="4909"/>
    <lineage>
        <taxon>Eukaryota</taxon>
        <taxon>Fungi</taxon>
        <taxon>Dikarya</taxon>
        <taxon>Ascomycota</taxon>
        <taxon>Saccharomycotina</taxon>
        <taxon>Pichiomycetes</taxon>
        <taxon>Pichiales</taxon>
        <taxon>Pichiaceae</taxon>
        <taxon>Pichia</taxon>
    </lineage>
</organism>
<proteinExistence type="predicted"/>
<feature type="transmembrane region" description="Helical" evidence="6">
    <location>
        <begin position="353"/>
        <end position="373"/>
    </location>
</feature>
<dbReference type="Proteomes" id="UP000029867">
    <property type="component" value="Unassembled WGS sequence"/>
</dbReference>
<name>A0A099P6L9_PICKU</name>
<dbReference type="InterPro" id="IPR003689">
    <property type="entry name" value="ZIP"/>
</dbReference>
<evidence type="ECO:0000313" key="7">
    <source>
        <dbReference type="EMBL" id="KGK39884.1"/>
    </source>
</evidence>
<keyword evidence="2 6" id="KW-0812">Transmembrane</keyword>
<dbReference type="VEuPathDB" id="FungiDB:C5L36_0A01730"/>
<sequence length="448" mass="49783">MSGLNYLKSPGHFAELFIRGEDNCESGNEYNGEYMGARISAVFVVLVASAFGAFFPVLSSKYSMIRMPPICFFVAKFFGSGVIVATAFIHLLSPASDNLSNDCLGYPFDIYPFAFGICLIVLMLMFFLELIAYRWVEAKIAKQSLDANAPHSHSHFGDPNMYVINIDNAKQNHNHQHYHSHSHENESSDNEEAHLHVHPHGHAENEIEVVHFSKDHAHIHQTHNHLAHTHSDTSSGDGLRRETLEITYSDMSASKTEKMGSILTDDDSTADIDVEKQASESLADYSAQILNVFILEFGIIFHSIFVGLTLSCSGDEFVSLYIVVVFHQMFEGLGLGTRVATVDWPKSKRWTPWLLCLGYSLSTPIAIAIGIGVRNSYPPNSRRALITNGVFDSVSAGILIYTGLIELMAHEFLFSDEFKGEGGFKRMIWAYLVMCVGAGLMALLGRWA</sequence>
<dbReference type="GO" id="GO:0071578">
    <property type="term" value="P:zinc ion import across plasma membrane"/>
    <property type="evidence" value="ECO:0007669"/>
    <property type="project" value="EnsemblFungi"/>
</dbReference>
<feature type="compositionally biased region" description="Basic and acidic residues" evidence="5">
    <location>
        <begin position="181"/>
        <end position="197"/>
    </location>
</feature>
<feature type="transmembrane region" description="Helical" evidence="6">
    <location>
        <begin position="385"/>
        <end position="407"/>
    </location>
</feature>
<protein>
    <recommendedName>
        <fullName evidence="9">Zinc-regulated transporter 2</fullName>
    </recommendedName>
</protein>
<comment type="subcellular location">
    <subcellularLocation>
        <location evidence="1">Membrane</location>
        <topology evidence="1">Multi-pass membrane protein</topology>
    </subcellularLocation>
</comment>
<feature type="transmembrane region" description="Helical" evidence="6">
    <location>
        <begin position="289"/>
        <end position="308"/>
    </location>
</feature>
<feature type="transmembrane region" description="Helical" evidence="6">
    <location>
        <begin position="428"/>
        <end position="447"/>
    </location>
</feature>
<comment type="caution">
    <text evidence="7">The sequence shown here is derived from an EMBL/GenBank/DDBJ whole genome shotgun (WGS) entry which is preliminary data.</text>
</comment>
<reference evidence="8" key="1">
    <citation type="journal article" date="2014" name="Microb. Cell Fact.">
        <title>Exploiting Issatchenkia orientalis SD108 for succinic acid production.</title>
        <authorList>
            <person name="Xiao H."/>
            <person name="Shao Z."/>
            <person name="Jiang Y."/>
            <person name="Dole S."/>
            <person name="Zhao H."/>
        </authorList>
    </citation>
    <scope>NUCLEOTIDE SEQUENCE [LARGE SCALE GENOMIC DNA]</scope>
    <source>
        <strain evidence="8">SD108</strain>
    </source>
</reference>
<dbReference type="EMBL" id="JQFK01000005">
    <property type="protein sequence ID" value="KGK39884.1"/>
    <property type="molecule type" value="Genomic_DNA"/>
</dbReference>
<gene>
    <name evidence="7" type="ORF">JL09_g902</name>
</gene>
<feature type="transmembrane region" description="Helical" evidence="6">
    <location>
        <begin position="39"/>
        <end position="58"/>
    </location>
</feature>
<evidence type="ECO:0000256" key="1">
    <source>
        <dbReference type="ARBA" id="ARBA00004141"/>
    </source>
</evidence>
<accession>A0A099P6L9</accession>
<dbReference type="HOGENOM" id="CLU_027089_0_2_1"/>
<evidence type="ECO:0000256" key="3">
    <source>
        <dbReference type="ARBA" id="ARBA00022989"/>
    </source>
</evidence>
<dbReference type="GO" id="GO:0000007">
    <property type="term" value="F:low-affinity zinc ion transmembrane transporter activity"/>
    <property type="evidence" value="ECO:0007669"/>
    <property type="project" value="EnsemblFungi"/>
</dbReference>